<dbReference type="KEGG" id="lrt:LRI_0956"/>
<keyword evidence="3" id="KW-0804">Transcription</keyword>
<dbReference type="Proteomes" id="UP000014360">
    <property type="component" value="Chromosome"/>
</dbReference>
<keyword evidence="1" id="KW-0805">Transcription regulation</keyword>
<dbReference type="HOGENOM" id="CLU_000445_90_12_9"/>
<dbReference type="Pfam" id="PF00196">
    <property type="entry name" value="GerE"/>
    <property type="match status" value="1"/>
</dbReference>
<reference evidence="5 6" key="1">
    <citation type="submission" date="2013-06" db="EMBL/GenBank/DDBJ databases">
        <title>The Complete Genome Sequence of Lactobacillus reuteri I5007, a Probiotic Strain Isolated from Healthy Pig.</title>
        <authorList>
            <person name="Hou C."/>
            <person name="Qiao S."/>
            <person name="Zeng X."/>
            <person name="Ma X."/>
            <person name="Yang F."/>
        </authorList>
    </citation>
    <scope>NUCLEOTIDE SEQUENCE [LARGE SCALE GENOMIC DNA]</scope>
    <source>
        <strain evidence="5 6">I5007</strain>
    </source>
</reference>
<gene>
    <name evidence="5" type="ORF">LRI_0956</name>
</gene>
<organism evidence="5 6">
    <name type="scientific">Limosilactobacillus reuteri I5007</name>
    <dbReference type="NCBI Taxonomy" id="1340495"/>
    <lineage>
        <taxon>Bacteria</taxon>
        <taxon>Bacillati</taxon>
        <taxon>Bacillota</taxon>
        <taxon>Bacilli</taxon>
        <taxon>Lactobacillales</taxon>
        <taxon>Lactobacillaceae</taxon>
        <taxon>Limosilactobacillus</taxon>
    </lineage>
</organism>
<dbReference type="InterPro" id="IPR000792">
    <property type="entry name" value="Tscrpt_reg_LuxR_C"/>
</dbReference>
<evidence type="ECO:0000256" key="2">
    <source>
        <dbReference type="ARBA" id="ARBA00023125"/>
    </source>
</evidence>
<keyword evidence="2" id="KW-0238">DNA-binding</keyword>
<dbReference type="PANTHER" id="PTHR44688:SF16">
    <property type="entry name" value="DNA-BINDING TRANSCRIPTIONAL ACTIVATOR DEVR_DOSR"/>
    <property type="match status" value="1"/>
</dbReference>
<sequence length="118" mass="13336">MSYILKSSPDSEIVNALKHVINGEKYLDANIIVSKKDIKEINASGNTLKLKGYNGLSKREKEVFPLIALGYSNKEISQKMFISTKTVEAHKANISRKLHLHGRVELVQYAIHHHLIDL</sequence>
<dbReference type="Gene3D" id="3.40.50.2300">
    <property type="match status" value="1"/>
</dbReference>
<dbReference type="EMBL" id="CP006011">
    <property type="protein sequence ID" value="AGN99165.1"/>
    <property type="molecule type" value="Genomic_DNA"/>
</dbReference>
<accession>R9WKM1</accession>
<dbReference type="PRINTS" id="PR00038">
    <property type="entry name" value="HTHLUXR"/>
</dbReference>
<dbReference type="PROSITE" id="PS50043">
    <property type="entry name" value="HTH_LUXR_2"/>
    <property type="match status" value="1"/>
</dbReference>
<name>R9WKM1_LIMRT</name>
<evidence type="ECO:0000259" key="4">
    <source>
        <dbReference type="PROSITE" id="PS50043"/>
    </source>
</evidence>
<proteinExistence type="predicted"/>
<dbReference type="AlphaFoldDB" id="R9WKM1"/>
<dbReference type="GO" id="GO:0003677">
    <property type="term" value="F:DNA binding"/>
    <property type="evidence" value="ECO:0007669"/>
    <property type="project" value="UniProtKB-KW"/>
</dbReference>
<feature type="domain" description="HTH luxR-type" evidence="4">
    <location>
        <begin position="49"/>
        <end position="114"/>
    </location>
</feature>
<dbReference type="SMART" id="SM00421">
    <property type="entry name" value="HTH_LUXR"/>
    <property type="match status" value="1"/>
</dbReference>
<dbReference type="GO" id="GO:0006355">
    <property type="term" value="P:regulation of DNA-templated transcription"/>
    <property type="evidence" value="ECO:0007669"/>
    <property type="project" value="InterPro"/>
</dbReference>
<dbReference type="PANTHER" id="PTHR44688">
    <property type="entry name" value="DNA-BINDING TRANSCRIPTIONAL ACTIVATOR DEVR_DOSR"/>
    <property type="match status" value="1"/>
</dbReference>
<evidence type="ECO:0000313" key="5">
    <source>
        <dbReference type="EMBL" id="AGN99165.1"/>
    </source>
</evidence>
<dbReference type="PATRIC" id="fig|1340495.3.peg.956"/>
<dbReference type="PROSITE" id="PS00622">
    <property type="entry name" value="HTH_LUXR_1"/>
    <property type="match status" value="1"/>
</dbReference>
<protein>
    <submittedName>
        <fullName evidence="5">Two component response regulator</fullName>
    </submittedName>
</protein>
<dbReference type="InterPro" id="IPR016032">
    <property type="entry name" value="Sig_transdc_resp-reg_C-effctor"/>
</dbReference>
<dbReference type="CDD" id="cd06170">
    <property type="entry name" value="LuxR_C_like"/>
    <property type="match status" value="1"/>
</dbReference>
<evidence type="ECO:0000256" key="3">
    <source>
        <dbReference type="ARBA" id="ARBA00023163"/>
    </source>
</evidence>
<dbReference type="SUPFAM" id="SSF46894">
    <property type="entry name" value="C-terminal effector domain of the bipartite response regulators"/>
    <property type="match status" value="1"/>
</dbReference>
<evidence type="ECO:0000256" key="1">
    <source>
        <dbReference type="ARBA" id="ARBA00023015"/>
    </source>
</evidence>
<evidence type="ECO:0000313" key="6">
    <source>
        <dbReference type="Proteomes" id="UP000014360"/>
    </source>
</evidence>